<evidence type="ECO:0000313" key="3">
    <source>
        <dbReference type="Proteomes" id="UP000078387"/>
    </source>
</evidence>
<evidence type="ECO:0000256" key="1">
    <source>
        <dbReference type="SAM" id="Coils"/>
    </source>
</evidence>
<evidence type="ECO:0000313" key="2">
    <source>
        <dbReference type="EMBL" id="GAT92949.1"/>
    </source>
</evidence>
<dbReference type="VEuPathDB" id="AmoebaDB:EHI_155180"/>
<organism evidence="2 3">
    <name type="scientific">Entamoeba histolytica</name>
    <dbReference type="NCBI Taxonomy" id="5759"/>
    <lineage>
        <taxon>Eukaryota</taxon>
        <taxon>Amoebozoa</taxon>
        <taxon>Evosea</taxon>
        <taxon>Archamoebae</taxon>
        <taxon>Mastigamoebida</taxon>
        <taxon>Entamoebidae</taxon>
        <taxon>Entamoeba</taxon>
    </lineage>
</organism>
<sequence length="285" mass="32371">MPVVQINNLTNNGIITVNGSYYVQDKSIEKEGKKERKKEEESEEELGDKALMEILKQTVIGKEEYEDNIVTEVDSLNKRIDEFNNNIAVYDDLIREEELRRTCGTGIDEGWISTLQEWIGSKTCKLIYDSNEGFTGDILWAILRIVNSVAFIIETTEGDVFGSYHSVIPTKQHYPVITDNAHFLFSFRNKINTGHIKFNVLSTNNKLLDIYKGSKSWVFGIEKGFWIHSKQNKSYIPSTCANGELTQGYEDPTGLGGIIFTGGVYPARFTTKRVIGLDFLIEEKQ</sequence>
<dbReference type="VEuPathDB" id="AmoebaDB:EHI8A_129130"/>
<comment type="caution">
    <text evidence="2">The sequence shown here is derived from an EMBL/GenBank/DDBJ whole genome shotgun (WGS) entry which is preliminary data.</text>
</comment>
<gene>
    <name evidence="2" type="ORF">CL6EHI_155180</name>
</gene>
<keyword evidence="1" id="KW-0175">Coiled coil</keyword>
<name>A0A5K1VIT6_ENTHI</name>
<proteinExistence type="predicted"/>
<dbReference type="EMBL" id="BDEQ01000001">
    <property type="protein sequence ID" value="GAT92949.1"/>
    <property type="molecule type" value="Genomic_DNA"/>
</dbReference>
<accession>A0A5K1VIT6</accession>
<dbReference type="VEuPathDB" id="AmoebaDB:EHI7A_010760"/>
<dbReference type="OMA" id="YISSNCA"/>
<dbReference type="VEuPathDB" id="AmoebaDB:EHI5A_022660"/>
<feature type="coiled-coil region" evidence="1">
    <location>
        <begin position="23"/>
        <end position="100"/>
    </location>
</feature>
<protein>
    <recommendedName>
        <fullName evidence="4">TLDc domain-containing protein</fullName>
    </recommendedName>
</protein>
<dbReference type="AlphaFoldDB" id="A0A5K1VIT6"/>
<reference evidence="2 3" key="1">
    <citation type="submission" date="2016-05" db="EMBL/GenBank/DDBJ databases">
        <title>First whole genome sequencing of Entamoeba histolytica HM1:IMSS-clone-6.</title>
        <authorList>
            <person name="Mukherjee Avik.K."/>
            <person name="Izumyama S."/>
            <person name="Nakada-Tsukui K."/>
            <person name="Nozaki T."/>
        </authorList>
    </citation>
    <scope>NUCLEOTIDE SEQUENCE [LARGE SCALE GENOMIC DNA]</scope>
    <source>
        <strain evidence="2 3">HM1:IMSS clone 6</strain>
    </source>
</reference>
<dbReference type="VEuPathDB" id="AmoebaDB:KM1_024920"/>
<evidence type="ECO:0008006" key="4">
    <source>
        <dbReference type="Google" id="ProtNLM"/>
    </source>
</evidence>
<dbReference type="Proteomes" id="UP000078387">
    <property type="component" value="Unassembled WGS sequence"/>
</dbReference>